<name>A0A5N6KPW5_9ROSI</name>
<feature type="region of interest" description="Disordered" evidence="1">
    <location>
        <begin position="68"/>
        <end position="160"/>
    </location>
</feature>
<dbReference type="EMBL" id="VIBQ01000009">
    <property type="protein sequence ID" value="KAB8337204.1"/>
    <property type="molecule type" value="Genomic_DNA"/>
</dbReference>
<feature type="region of interest" description="Disordered" evidence="1">
    <location>
        <begin position="311"/>
        <end position="349"/>
    </location>
</feature>
<feature type="region of interest" description="Disordered" evidence="1">
    <location>
        <begin position="1"/>
        <end position="54"/>
    </location>
</feature>
<feature type="compositionally biased region" description="Low complexity" evidence="1">
    <location>
        <begin position="107"/>
        <end position="119"/>
    </location>
</feature>
<accession>A0A5N6KPW5</accession>
<protein>
    <submittedName>
        <fullName evidence="2">Uncharacterized protein</fullName>
    </submittedName>
</protein>
<feature type="compositionally biased region" description="Basic and acidic residues" evidence="1">
    <location>
        <begin position="329"/>
        <end position="339"/>
    </location>
</feature>
<reference evidence="2 3" key="1">
    <citation type="submission" date="2019-06" db="EMBL/GenBank/DDBJ databases">
        <title>A chromosomal-level reference genome of Carpinus fangiana (Coryloideae, Betulaceae).</title>
        <authorList>
            <person name="Yang X."/>
            <person name="Wang Z."/>
            <person name="Zhang L."/>
            <person name="Hao G."/>
            <person name="Liu J."/>
            <person name="Yang Y."/>
        </authorList>
    </citation>
    <scope>NUCLEOTIDE SEQUENCE [LARGE SCALE GENOMIC DNA]</scope>
    <source>
        <strain evidence="2">Cfa_2016G</strain>
        <tissue evidence="2">Leaf</tissue>
    </source>
</reference>
<organism evidence="2 3">
    <name type="scientific">Carpinus fangiana</name>
    <dbReference type="NCBI Taxonomy" id="176857"/>
    <lineage>
        <taxon>Eukaryota</taxon>
        <taxon>Viridiplantae</taxon>
        <taxon>Streptophyta</taxon>
        <taxon>Embryophyta</taxon>
        <taxon>Tracheophyta</taxon>
        <taxon>Spermatophyta</taxon>
        <taxon>Magnoliopsida</taxon>
        <taxon>eudicotyledons</taxon>
        <taxon>Gunneridae</taxon>
        <taxon>Pentapetalae</taxon>
        <taxon>rosids</taxon>
        <taxon>fabids</taxon>
        <taxon>Fagales</taxon>
        <taxon>Betulaceae</taxon>
        <taxon>Carpinus</taxon>
    </lineage>
</organism>
<dbReference type="Proteomes" id="UP000327013">
    <property type="component" value="Unassembled WGS sequence"/>
</dbReference>
<proteinExistence type="predicted"/>
<evidence type="ECO:0000313" key="3">
    <source>
        <dbReference type="Proteomes" id="UP000327013"/>
    </source>
</evidence>
<dbReference type="Gene3D" id="2.60.270.60">
    <property type="match status" value="1"/>
</dbReference>
<evidence type="ECO:0000256" key="1">
    <source>
        <dbReference type="SAM" id="MobiDB-lite"/>
    </source>
</evidence>
<gene>
    <name evidence="2" type="ORF">FH972_021506</name>
</gene>
<feature type="compositionally biased region" description="Basic residues" evidence="1">
    <location>
        <begin position="1"/>
        <end position="16"/>
    </location>
</feature>
<keyword evidence="3" id="KW-1185">Reference proteome</keyword>
<comment type="caution">
    <text evidence="2">The sequence shown here is derived from an EMBL/GenBank/DDBJ whole genome shotgun (WGS) entry which is preliminary data.</text>
</comment>
<dbReference type="AlphaFoldDB" id="A0A5N6KPW5"/>
<dbReference type="OrthoDB" id="1681166at2759"/>
<feature type="compositionally biased region" description="Acidic residues" evidence="1">
    <location>
        <begin position="134"/>
        <end position="154"/>
    </location>
</feature>
<sequence>MTLLRPSKRRDLHHVSRLPPEPHQPRLTLLPRGNQEKRDETAQRGTRPGIVIPREPCDSSIYLLCRMSSPGSGDANPGRASAKVQETSNLLPSPFPDEASSTSNKHGLGLSYSPSSSYPSRREVDSAAEGINPDLDDGDDVEDVLESSAEEDDQQHEIERPDFHPFFTIVQDSGASGSSHHHPHVHYIFSDDDPEPVTSALLRSLDRTGSTADGQQNLRERAIIVDLAADGQTVVSTKSLSPNWQTTKTSMQSAPTFDGADVPKEAALMLSITGTERAPTPPEDFDEAHLLRQAESVAQGNLFAAMESLAEQSGGRGSGDGALQQARRKPAEEVERADAVDVEGGEQDVGREGGVRLARGDVGGSGERDVEVEAAHAGAVEDEVGRGLRVAGEDGREGRGLRQVAGQRGDVGVGVRAGELLGAPRLVQGGDGGVWFAGVVVYESGADA</sequence>
<evidence type="ECO:0000313" key="2">
    <source>
        <dbReference type="EMBL" id="KAB8337204.1"/>
    </source>
</evidence>